<dbReference type="EMBL" id="BGZK01000122">
    <property type="protein sequence ID" value="GBP20788.1"/>
    <property type="molecule type" value="Genomic_DNA"/>
</dbReference>
<sequence length="148" mass="16609">MVWDDALELKRKGRYETHLRLYDLVNTRSSWAQIAHKMTGRISLAQAAGAWVVRAPGDTGEAVGNKQRRTRRADIQTATDIWFAAMVDRNRRAEGTRRHGLRDLQQLTAGTCAPTEGATDYGFYSNGEQQHVRLDQAAQPGRLGSNDR</sequence>
<organism evidence="1 2">
    <name type="scientific">Eumeta variegata</name>
    <name type="common">Bagworm moth</name>
    <name type="synonym">Eumeta japonica</name>
    <dbReference type="NCBI Taxonomy" id="151549"/>
    <lineage>
        <taxon>Eukaryota</taxon>
        <taxon>Metazoa</taxon>
        <taxon>Ecdysozoa</taxon>
        <taxon>Arthropoda</taxon>
        <taxon>Hexapoda</taxon>
        <taxon>Insecta</taxon>
        <taxon>Pterygota</taxon>
        <taxon>Neoptera</taxon>
        <taxon>Endopterygota</taxon>
        <taxon>Lepidoptera</taxon>
        <taxon>Glossata</taxon>
        <taxon>Ditrysia</taxon>
        <taxon>Tineoidea</taxon>
        <taxon>Psychidae</taxon>
        <taxon>Oiketicinae</taxon>
        <taxon>Eumeta</taxon>
    </lineage>
</organism>
<gene>
    <name evidence="1" type="ORF">EVAR_14514_1</name>
</gene>
<proteinExistence type="predicted"/>
<dbReference type="Proteomes" id="UP000299102">
    <property type="component" value="Unassembled WGS sequence"/>
</dbReference>
<name>A0A4C1U3F2_EUMVA</name>
<evidence type="ECO:0000313" key="1">
    <source>
        <dbReference type="EMBL" id="GBP20788.1"/>
    </source>
</evidence>
<accession>A0A4C1U3F2</accession>
<evidence type="ECO:0000313" key="2">
    <source>
        <dbReference type="Proteomes" id="UP000299102"/>
    </source>
</evidence>
<comment type="caution">
    <text evidence="1">The sequence shown here is derived from an EMBL/GenBank/DDBJ whole genome shotgun (WGS) entry which is preliminary data.</text>
</comment>
<reference evidence="1 2" key="1">
    <citation type="journal article" date="2019" name="Commun. Biol.">
        <title>The bagworm genome reveals a unique fibroin gene that provides high tensile strength.</title>
        <authorList>
            <person name="Kono N."/>
            <person name="Nakamura H."/>
            <person name="Ohtoshi R."/>
            <person name="Tomita M."/>
            <person name="Numata K."/>
            <person name="Arakawa K."/>
        </authorList>
    </citation>
    <scope>NUCLEOTIDE SEQUENCE [LARGE SCALE GENOMIC DNA]</scope>
</reference>
<dbReference type="AlphaFoldDB" id="A0A4C1U3F2"/>
<protein>
    <submittedName>
        <fullName evidence="1">Uncharacterized protein</fullName>
    </submittedName>
</protein>
<keyword evidence="2" id="KW-1185">Reference proteome</keyword>